<keyword evidence="3" id="KW-1185">Reference proteome</keyword>
<protein>
    <submittedName>
        <fullName evidence="2">Uncharacterized protein</fullName>
    </submittedName>
</protein>
<proteinExistence type="predicted"/>
<evidence type="ECO:0000256" key="1">
    <source>
        <dbReference type="SAM" id="MobiDB-lite"/>
    </source>
</evidence>
<name>A0ABS0CQC0_9NOCA</name>
<sequence>MDIHAYPTEAPTPVDLPEAHRIADRYLAGADHAAHGITYRITEFDICFVAVAVFDRPPHADPNAPVVVGGSVCVIDKATGAVSYWPTYPATMVADQYTDALQDGRLVIEDGWPEEDDQPAGTESPSP</sequence>
<feature type="region of interest" description="Disordered" evidence="1">
    <location>
        <begin position="108"/>
        <end position="127"/>
    </location>
</feature>
<organism evidence="2 3">
    <name type="scientific">Nocardia amamiensis</name>
    <dbReference type="NCBI Taxonomy" id="404578"/>
    <lineage>
        <taxon>Bacteria</taxon>
        <taxon>Bacillati</taxon>
        <taxon>Actinomycetota</taxon>
        <taxon>Actinomycetes</taxon>
        <taxon>Mycobacteriales</taxon>
        <taxon>Nocardiaceae</taxon>
        <taxon>Nocardia</taxon>
    </lineage>
</organism>
<dbReference type="Proteomes" id="UP000702209">
    <property type="component" value="Unassembled WGS sequence"/>
</dbReference>
<dbReference type="EMBL" id="JADLQX010000003">
    <property type="protein sequence ID" value="MBF6296938.1"/>
    <property type="molecule type" value="Genomic_DNA"/>
</dbReference>
<comment type="caution">
    <text evidence="2">The sequence shown here is derived from an EMBL/GenBank/DDBJ whole genome shotgun (WGS) entry which is preliminary data.</text>
</comment>
<dbReference type="RefSeq" id="WP_195128308.1">
    <property type="nucleotide sequence ID" value="NZ_JADLQX010000003.1"/>
</dbReference>
<accession>A0ABS0CQC0</accession>
<reference evidence="2 3" key="1">
    <citation type="submission" date="2020-10" db="EMBL/GenBank/DDBJ databases">
        <title>Identification of Nocardia species via Next-generation sequencing and recognition of intraspecies genetic diversity.</title>
        <authorList>
            <person name="Li P."/>
            <person name="Li P."/>
            <person name="Lu B."/>
        </authorList>
    </citation>
    <scope>NUCLEOTIDE SEQUENCE [LARGE SCALE GENOMIC DNA]</scope>
    <source>
        <strain evidence="2 3">BJ06-0157</strain>
    </source>
</reference>
<evidence type="ECO:0000313" key="3">
    <source>
        <dbReference type="Proteomes" id="UP000702209"/>
    </source>
</evidence>
<evidence type="ECO:0000313" key="2">
    <source>
        <dbReference type="EMBL" id="MBF6296938.1"/>
    </source>
</evidence>
<gene>
    <name evidence="2" type="ORF">IU459_05195</name>
</gene>